<proteinExistence type="predicted"/>
<accession>K0SPI8</accession>
<dbReference type="AlphaFoldDB" id="K0SPI8"/>
<sequence length="73" mass="8111">CENSLYPHHFETFLSKKRAKRLPVASQPEAEAGVKQAFCDPHIAKSEQKGANPYKWGPSKPTTTRLKAGRSSD</sequence>
<evidence type="ECO:0000256" key="1">
    <source>
        <dbReference type="SAM" id="MobiDB-lite"/>
    </source>
</evidence>
<comment type="caution">
    <text evidence="2">The sequence shown here is derived from an EMBL/GenBank/DDBJ whole genome shotgun (WGS) entry which is preliminary data.</text>
</comment>
<gene>
    <name evidence="2" type="ORF">THAOC_12103</name>
</gene>
<feature type="region of interest" description="Disordered" evidence="1">
    <location>
        <begin position="44"/>
        <end position="73"/>
    </location>
</feature>
<evidence type="ECO:0000313" key="2">
    <source>
        <dbReference type="EMBL" id="EJK66924.1"/>
    </source>
</evidence>
<reference evidence="2 3" key="1">
    <citation type="journal article" date="2012" name="Genome Biol.">
        <title>Genome and low-iron response of an oceanic diatom adapted to chronic iron limitation.</title>
        <authorList>
            <person name="Lommer M."/>
            <person name="Specht M."/>
            <person name="Roy A.S."/>
            <person name="Kraemer L."/>
            <person name="Andreson R."/>
            <person name="Gutowska M.A."/>
            <person name="Wolf J."/>
            <person name="Bergner S.V."/>
            <person name="Schilhabel M.B."/>
            <person name="Klostermeier U.C."/>
            <person name="Beiko R.G."/>
            <person name="Rosenstiel P."/>
            <person name="Hippler M."/>
            <person name="Laroche J."/>
        </authorList>
    </citation>
    <scope>NUCLEOTIDE SEQUENCE [LARGE SCALE GENOMIC DNA]</scope>
    <source>
        <strain evidence="2 3">CCMP1005</strain>
    </source>
</reference>
<feature type="non-terminal residue" evidence="2">
    <location>
        <position position="1"/>
    </location>
</feature>
<protein>
    <submittedName>
        <fullName evidence="2">Uncharacterized protein</fullName>
    </submittedName>
</protein>
<name>K0SPI8_THAOC</name>
<organism evidence="2 3">
    <name type="scientific">Thalassiosira oceanica</name>
    <name type="common">Marine diatom</name>
    <dbReference type="NCBI Taxonomy" id="159749"/>
    <lineage>
        <taxon>Eukaryota</taxon>
        <taxon>Sar</taxon>
        <taxon>Stramenopiles</taxon>
        <taxon>Ochrophyta</taxon>
        <taxon>Bacillariophyta</taxon>
        <taxon>Coscinodiscophyceae</taxon>
        <taxon>Thalassiosirophycidae</taxon>
        <taxon>Thalassiosirales</taxon>
        <taxon>Thalassiosiraceae</taxon>
        <taxon>Thalassiosira</taxon>
    </lineage>
</organism>
<keyword evidence="3" id="KW-1185">Reference proteome</keyword>
<dbReference type="EMBL" id="AGNL01013969">
    <property type="protein sequence ID" value="EJK66924.1"/>
    <property type="molecule type" value="Genomic_DNA"/>
</dbReference>
<evidence type="ECO:0000313" key="3">
    <source>
        <dbReference type="Proteomes" id="UP000266841"/>
    </source>
</evidence>
<dbReference type="Proteomes" id="UP000266841">
    <property type="component" value="Unassembled WGS sequence"/>
</dbReference>